<keyword evidence="2" id="KW-1185">Reference proteome</keyword>
<comment type="caution">
    <text evidence="1">The sequence shown here is derived from an EMBL/GenBank/DDBJ whole genome shotgun (WGS) entry which is preliminary data.</text>
</comment>
<reference evidence="2" key="1">
    <citation type="journal article" date="2022" name="Mol. Ecol. Resour.">
        <title>The genomes of chicory, endive, great burdock and yacon provide insights into Asteraceae palaeo-polyploidization history and plant inulin production.</title>
        <authorList>
            <person name="Fan W."/>
            <person name="Wang S."/>
            <person name="Wang H."/>
            <person name="Wang A."/>
            <person name="Jiang F."/>
            <person name="Liu H."/>
            <person name="Zhao H."/>
            <person name="Xu D."/>
            <person name="Zhang Y."/>
        </authorList>
    </citation>
    <scope>NUCLEOTIDE SEQUENCE [LARGE SCALE GENOMIC DNA]</scope>
    <source>
        <strain evidence="2">cv. Yunnan</strain>
    </source>
</reference>
<proteinExistence type="predicted"/>
<evidence type="ECO:0000313" key="2">
    <source>
        <dbReference type="Proteomes" id="UP001056120"/>
    </source>
</evidence>
<name>A0ACB9AVA6_9ASTR</name>
<dbReference type="Proteomes" id="UP001056120">
    <property type="component" value="Linkage Group LG24"/>
</dbReference>
<evidence type="ECO:0000313" key="1">
    <source>
        <dbReference type="EMBL" id="KAI3713648.1"/>
    </source>
</evidence>
<reference evidence="1 2" key="2">
    <citation type="journal article" date="2022" name="Mol. Ecol. Resour.">
        <title>The genomes of chicory, endive, great burdock and yacon provide insights into Asteraceae paleo-polyploidization history and plant inulin production.</title>
        <authorList>
            <person name="Fan W."/>
            <person name="Wang S."/>
            <person name="Wang H."/>
            <person name="Wang A."/>
            <person name="Jiang F."/>
            <person name="Liu H."/>
            <person name="Zhao H."/>
            <person name="Xu D."/>
            <person name="Zhang Y."/>
        </authorList>
    </citation>
    <scope>NUCLEOTIDE SEQUENCE [LARGE SCALE GENOMIC DNA]</scope>
    <source>
        <strain evidence="2">cv. Yunnan</strain>
        <tissue evidence="1">Leaves</tissue>
    </source>
</reference>
<sequence length="1194" mass="134896">MVEEGKDHETCNREELVEEDENGGPKRGILVGFDIRAPIEWFSMLSRETHWSFVVGVVVVYGINQGFGGALARVGTEYYMKDVQKVQPSEAQAYSGITNIPWIIKPIWGLLTDVVPILGYRRRPYFVLAGIIGILSMFFLSFHEKLHIVLALLSLTIGSAGVAIADVTVDACTAQHSGIHPSLAPDMQSLCALSSSIGALIGFSLSGVFVHLIGPKGVYGLLSIPYALVLLIGLVLKEPYSPSFAYGQISEKFVDAATAMWTTLKSEDVWRPCLYMYLSFALSLNIYDGLFYWETDSKAGPSFSQETIGFVLSIGSIGSLLGAILYQYNLKTYPFRNLLFWGQLFFGLSGMLDLVFILRLNLKLGIPDYFFAVIDESVYQMVGRLKWMPLLVLSSQLCPPGIEGTFFALLMSIDNFGLMSSTWLGGLLLHILGVTRTQFDNLWLAILIRNVLRIVPLCFLFLVPKGGSDSSGFSRLEVLSVVEDGENHIEVLSVSEDSELLKHEVELTPLLSLKSYLSQGFAAKTNNPKPQISLPVLFVSAPLPPSLQTLISHFDLFCRAASSPSLRIVIHQRSQIVKRTQQAQTSILQVTYSNELLNGEEIHVSSNCLPVKASRFEPAGHSFHDLALKLCGCFMDENKHAEDNDESFPKDKEQEFMQSSDSYSSKRKKKSGDEANQQDHYALLGLVNLRYLATDEQIRKSYRETALKHHPDKQAALLLLEETEVAKQSKKDEIENRFKAIQEAYEVLIDPVKRRIFDSTDEFDDEIPTDCGPEDFFKVFGPAFLRNGRWSVTQPTPMLGDENTPVNDVDLFYDFWYGFKSWREFPHDDEFDIEEAESRDHKRWMERQNAKLSEKARKEEYARIRSLVDNAYKRDPRVLKRKEMLKAEKQKKKEAKYMAKRLQEEEAARVAEEERLKKEEAEKQAAEAAAQQKKIKEKEKKLLRKERTRLRTISTNVATQHLLNLNHDDVENLCMSLDILKLKSLCDDMETQEECVQAELLKKAVNNLDPSAKDHISNHSQQNGSVKVNGNVSRQKKEKPWGKEEIELLRKGIQKFPKGTPGRWEVISEYIGTHRQVEEIVKATKTVLLQKPDSTKAQSISPLVTPQEENKVEAVKVPATLGQNADKVVENGVNLDEDEWSVVQVTALIQALKTFPKEANQRWDRVAAAVPGKTVNQCKKQFTLLKDKFKTKKK</sequence>
<dbReference type="EMBL" id="CM042041">
    <property type="protein sequence ID" value="KAI3713648.1"/>
    <property type="molecule type" value="Genomic_DNA"/>
</dbReference>
<organism evidence="1 2">
    <name type="scientific">Smallanthus sonchifolius</name>
    <dbReference type="NCBI Taxonomy" id="185202"/>
    <lineage>
        <taxon>Eukaryota</taxon>
        <taxon>Viridiplantae</taxon>
        <taxon>Streptophyta</taxon>
        <taxon>Embryophyta</taxon>
        <taxon>Tracheophyta</taxon>
        <taxon>Spermatophyta</taxon>
        <taxon>Magnoliopsida</taxon>
        <taxon>eudicotyledons</taxon>
        <taxon>Gunneridae</taxon>
        <taxon>Pentapetalae</taxon>
        <taxon>asterids</taxon>
        <taxon>campanulids</taxon>
        <taxon>Asterales</taxon>
        <taxon>Asteraceae</taxon>
        <taxon>Asteroideae</taxon>
        <taxon>Heliantheae alliance</taxon>
        <taxon>Millerieae</taxon>
        <taxon>Smallanthus</taxon>
    </lineage>
</organism>
<gene>
    <name evidence="1" type="ORF">L1987_72231</name>
</gene>
<protein>
    <submittedName>
        <fullName evidence="1">Uncharacterized protein</fullName>
    </submittedName>
</protein>
<accession>A0ACB9AVA6</accession>